<comment type="caution">
    <text evidence="1">The sequence shown here is derived from an EMBL/GenBank/DDBJ whole genome shotgun (WGS) entry which is preliminary data.</text>
</comment>
<evidence type="ECO:0000313" key="2">
    <source>
        <dbReference type="Proteomes" id="UP000284706"/>
    </source>
</evidence>
<gene>
    <name evidence="1" type="ORF">CVT26_006996</name>
</gene>
<dbReference type="Proteomes" id="UP000284706">
    <property type="component" value="Unassembled WGS sequence"/>
</dbReference>
<organism evidence="1 2">
    <name type="scientific">Gymnopilus dilepis</name>
    <dbReference type="NCBI Taxonomy" id="231916"/>
    <lineage>
        <taxon>Eukaryota</taxon>
        <taxon>Fungi</taxon>
        <taxon>Dikarya</taxon>
        <taxon>Basidiomycota</taxon>
        <taxon>Agaricomycotina</taxon>
        <taxon>Agaricomycetes</taxon>
        <taxon>Agaricomycetidae</taxon>
        <taxon>Agaricales</taxon>
        <taxon>Agaricineae</taxon>
        <taxon>Hymenogastraceae</taxon>
        <taxon>Gymnopilus</taxon>
    </lineage>
</organism>
<keyword evidence="2" id="KW-1185">Reference proteome</keyword>
<dbReference type="InParanoid" id="A0A409W134"/>
<reference evidence="1 2" key="1">
    <citation type="journal article" date="2018" name="Evol. Lett.">
        <title>Horizontal gene cluster transfer increased hallucinogenic mushroom diversity.</title>
        <authorList>
            <person name="Reynolds H.T."/>
            <person name="Vijayakumar V."/>
            <person name="Gluck-Thaler E."/>
            <person name="Korotkin H.B."/>
            <person name="Matheny P.B."/>
            <person name="Slot J.C."/>
        </authorList>
    </citation>
    <scope>NUCLEOTIDE SEQUENCE [LARGE SCALE GENOMIC DNA]</scope>
    <source>
        <strain evidence="1 2">SRW20</strain>
    </source>
</reference>
<dbReference type="AlphaFoldDB" id="A0A409W134"/>
<evidence type="ECO:0008006" key="3">
    <source>
        <dbReference type="Google" id="ProtNLM"/>
    </source>
</evidence>
<proteinExistence type="predicted"/>
<dbReference type="EMBL" id="NHYE01005467">
    <property type="protein sequence ID" value="PPQ72234.1"/>
    <property type="molecule type" value="Genomic_DNA"/>
</dbReference>
<dbReference type="OrthoDB" id="2788229at2759"/>
<accession>A0A409W134</accession>
<protein>
    <recommendedName>
        <fullName evidence="3">F-box domain-containing protein</fullName>
    </recommendedName>
</protein>
<sequence>MPPELPAELLDKIFFHLWASTDFTSLNACTEVSAFFCELAEPHLYHHFTLSDSHPYDESPIRVTADSIRTGHSPSQVLRLLSDKPYIVSSGYVRSLMLLIGKITDQTRHWEEETSRLLPLLTNLESVRVMRRGVGTLSWTCLGRDFRRAFDNVMRLSSIREVVLRHVRMPLEVLHKSSTLKRLRLSACKVNCCLEGQKVKHRACLSWLSVRTQNLSSFASWLDSPAGPDVSQLQYLRVDMETVADYEHASYILSLCSTSLETLALSPGGEGKLACFSHQVVPGGTDDVVQLVNLLYCIGKDRVNVVAPQPHHLMYHLRQHPFSATRSSPVSSNSVSTTTFFSLPCLSSLKNLAFYVGFWACGTTMYSAPFEFVRRVLEEIQALPPLQTTHRLVRRSQIALKSLTLEFVLAMDLSLLPVISWLPLTTALSALSDAMPSLKVVVIKIIAVVDPDQEHPTTIEDMTKTVKVLKADVHLVQLVTAGLVHIVGHISNRRRL</sequence>
<evidence type="ECO:0000313" key="1">
    <source>
        <dbReference type="EMBL" id="PPQ72234.1"/>
    </source>
</evidence>
<name>A0A409W134_9AGAR</name>